<dbReference type="AlphaFoldDB" id="A0A9W8N8X5"/>
<evidence type="ECO:0000256" key="2">
    <source>
        <dbReference type="ARBA" id="ARBA00022833"/>
    </source>
</evidence>
<evidence type="ECO:0000313" key="9">
    <source>
        <dbReference type="EMBL" id="KAJ3563142.1"/>
    </source>
</evidence>
<evidence type="ECO:0000259" key="8">
    <source>
        <dbReference type="Pfam" id="PF04082"/>
    </source>
</evidence>
<dbReference type="GO" id="GO:0008270">
    <property type="term" value="F:zinc ion binding"/>
    <property type="evidence" value="ECO:0007669"/>
    <property type="project" value="InterPro"/>
</dbReference>
<evidence type="ECO:0000256" key="1">
    <source>
        <dbReference type="ARBA" id="ARBA00022723"/>
    </source>
</evidence>
<evidence type="ECO:0000256" key="7">
    <source>
        <dbReference type="SAM" id="MobiDB-lite"/>
    </source>
</evidence>
<evidence type="ECO:0000256" key="4">
    <source>
        <dbReference type="ARBA" id="ARBA00023125"/>
    </source>
</evidence>
<keyword evidence="10" id="KW-1185">Reference proteome</keyword>
<reference evidence="9" key="1">
    <citation type="submission" date="2022-07" db="EMBL/GenBank/DDBJ databases">
        <title>Genome Sequence of Xylaria arbuscula.</title>
        <authorList>
            <person name="Buettner E."/>
        </authorList>
    </citation>
    <scope>NUCLEOTIDE SEQUENCE</scope>
    <source>
        <strain evidence="9">VT107</strain>
    </source>
</reference>
<dbReference type="InterPro" id="IPR007219">
    <property type="entry name" value="XnlR_reg_dom"/>
</dbReference>
<evidence type="ECO:0000256" key="6">
    <source>
        <dbReference type="ARBA" id="ARBA00023242"/>
    </source>
</evidence>
<protein>
    <recommendedName>
        <fullName evidence="8">Xylanolytic transcriptional activator regulatory domain-containing protein</fullName>
    </recommendedName>
</protein>
<dbReference type="GO" id="GO:0000978">
    <property type="term" value="F:RNA polymerase II cis-regulatory region sequence-specific DNA binding"/>
    <property type="evidence" value="ECO:0007669"/>
    <property type="project" value="TreeGrafter"/>
</dbReference>
<comment type="caution">
    <text evidence="9">The sequence shown here is derived from an EMBL/GenBank/DDBJ whole genome shotgun (WGS) entry which is preliminary data.</text>
</comment>
<dbReference type="CDD" id="cd12148">
    <property type="entry name" value="fungal_TF_MHR"/>
    <property type="match status" value="1"/>
</dbReference>
<dbReference type="GO" id="GO:0005634">
    <property type="term" value="C:nucleus"/>
    <property type="evidence" value="ECO:0007669"/>
    <property type="project" value="TreeGrafter"/>
</dbReference>
<gene>
    <name evidence="9" type="ORF">NPX13_g8305</name>
</gene>
<evidence type="ECO:0000313" key="10">
    <source>
        <dbReference type="Proteomes" id="UP001148614"/>
    </source>
</evidence>
<keyword evidence="4" id="KW-0238">DNA-binding</keyword>
<dbReference type="GO" id="GO:0001228">
    <property type="term" value="F:DNA-binding transcription activator activity, RNA polymerase II-specific"/>
    <property type="evidence" value="ECO:0007669"/>
    <property type="project" value="TreeGrafter"/>
</dbReference>
<keyword evidence="3" id="KW-0805">Transcription regulation</keyword>
<feature type="region of interest" description="Disordered" evidence="7">
    <location>
        <begin position="43"/>
        <end position="68"/>
    </location>
</feature>
<dbReference type="GO" id="GO:0006351">
    <property type="term" value="P:DNA-templated transcription"/>
    <property type="evidence" value="ECO:0007669"/>
    <property type="project" value="InterPro"/>
</dbReference>
<proteinExistence type="predicted"/>
<keyword evidence="5" id="KW-0804">Transcription</keyword>
<evidence type="ECO:0000256" key="3">
    <source>
        <dbReference type="ARBA" id="ARBA00023015"/>
    </source>
</evidence>
<name>A0A9W8N8X5_9PEZI</name>
<evidence type="ECO:0000256" key="5">
    <source>
        <dbReference type="ARBA" id="ARBA00023163"/>
    </source>
</evidence>
<dbReference type="InterPro" id="IPR051430">
    <property type="entry name" value="Fungal_TF_Env_Response"/>
</dbReference>
<dbReference type="EMBL" id="JANPWZ010001800">
    <property type="protein sequence ID" value="KAJ3563142.1"/>
    <property type="molecule type" value="Genomic_DNA"/>
</dbReference>
<dbReference type="PANTHER" id="PTHR31944:SF129">
    <property type="entry name" value="ASPYRIDONES CLUSTER REGULATOR APDR-RELATED"/>
    <property type="match status" value="1"/>
</dbReference>
<organism evidence="9 10">
    <name type="scientific">Xylaria arbuscula</name>
    <dbReference type="NCBI Taxonomy" id="114810"/>
    <lineage>
        <taxon>Eukaryota</taxon>
        <taxon>Fungi</taxon>
        <taxon>Dikarya</taxon>
        <taxon>Ascomycota</taxon>
        <taxon>Pezizomycotina</taxon>
        <taxon>Sordariomycetes</taxon>
        <taxon>Xylariomycetidae</taxon>
        <taxon>Xylariales</taxon>
        <taxon>Xylariaceae</taxon>
        <taxon>Xylaria</taxon>
    </lineage>
</organism>
<dbReference type="Pfam" id="PF04082">
    <property type="entry name" value="Fungal_trans"/>
    <property type="match status" value="1"/>
</dbReference>
<accession>A0A9W8N8X5</accession>
<feature type="compositionally biased region" description="Low complexity" evidence="7">
    <location>
        <begin position="57"/>
        <end position="68"/>
    </location>
</feature>
<keyword evidence="6" id="KW-0539">Nucleus</keyword>
<dbReference type="Proteomes" id="UP001148614">
    <property type="component" value="Unassembled WGS sequence"/>
</dbReference>
<dbReference type="VEuPathDB" id="FungiDB:F4678DRAFT_470980"/>
<sequence length="453" mass="50891">MRSRASLLCTYKSDHVASNSHSQKPPQLESILDDDVLANRTEEIQNGDVPLSREPQSATTAGDDTTSSLSHRLSVLEQLCQRPGHSNNSQNSSAKDIEARLSRVEQLIESSRLSGSNLSDKSELRVRLPHPHLRAEHEKTRLFGKTHWVHSLEQFHILSQMQSKPYSVVDGAQGLYNGPMLEAACARRRAKNHGAKLLQEPMPGLRDSIPARSICDQALDGYLRTFEPMFRILHVPSFMRQYESYWTEPRLAQTEFLMKFTMVITVGGIFLADRSIAKDIKHTARNWVYAVQWWLTGPTERDAMSIDGIQVFCLLLLARQTSSLGGTASIITEALSKLSFTLGLHVDPRIHAVSPFESELRRRLWLTVLELATINSLNSTLPLLLYTGDYRVPLPSNVADSQLEEDQGSGENLIAREVTTFTHADSARTKRHKPRSFLREGQLIIKQPSNALP</sequence>
<feature type="domain" description="Xylanolytic transcriptional activator regulatory" evidence="8">
    <location>
        <begin position="220"/>
        <end position="434"/>
    </location>
</feature>
<dbReference type="PANTHER" id="PTHR31944">
    <property type="entry name" value="HEME-RESPONSIVE ZINC FINGER TRANSCRIPTION FACTOR HAP1"/>
    <property type="match status" value="1"/>
</dbReference>
<keyword evidence="2" id="KW-0862">Zinc</keyword>
<keyword evidence="1" id="KW-0479">Metal-binding</keyword>